<accession>A0A1L3I1J3</accession>
<evidence type="ECO:0000313" key="1">
    <source>
        <dbReference type="EMBL" id="APG45999.1"/>
    </source>
</evidence>
<dbReference type="Proteomes" id="UP000183859">
    <property type="component" value="Chromosome"/>
</dbReference>
<protein>
    <submittedName>
        <fullName evidence="1">Uncharacterized protein</fullName>
    </submittedName>
</protein>
<evidence type="ECO:0000313" key="2">
    <source>
        <dbReference type="Proteomes" id="UP000183859"/>
    </source>
</evidence>
<name>A0A1L3I1J3_9RHOB</name>
<keyword evidence="2" id="KW-1185">Reference proteome</keyword>
<organism evidence="1 2">
    <name type="scientific">Phaeobacter porticola</name>
    <dbReference type="NCBI Taxonomy" id="1844006"/>
    <lineage>
        <taxon>Bacteria</taxon>
        <taxon>Pseudomonadati</taxon>
        <taxon>Pseudomonadota</taxon>
        <taxon>Alphaproteobacteria</taxon>
        <taxon>Rhodobacterales</taxon>
        <taxon>Roseobacteraceae</taxon>
        <taxon>Phaeobacter</taxon>
    </lineage>
</organism>
<dbReference type="EMBL" id="CP016364">
    <property type="protein sequence ID" value="APG45999.1"/>
    <property type="molecule type" value="Genomic_DNA"/>
</dbReference>
<dbReference type="STRING" id="1844006.PhaeoP97_00555"/>
<dbReference type="AlphaFoldDB" id="A0A1L3I1J3"/>
<reference evidence="2" key="1">
    <citation type="submission" date="2016-07" db="EMBL/GenBank/DDBJ databases">
        <title>Phaeobacter portensis sp. nov., a tropodithietic acid producing bacterium isolated from a German harbor.</title>
        <authorList>
            <person name="Freese H.M."/>
            <person name="Bunk B."/>
            <person name="Breider S."/>
            <person name="Brinkhoff T."/>
        </authorList>
    </citation>
    <scope>NUCLEOTIDE SEQUENCE [LARGE SCALE GENOMIC DNA]</scope>
    <source>
        <strain evidence="2">P97</strain>
    </source>
</reference>
<proteinExistence type="predicted"/>
<sequence>MWINGGRNTAVGRIRGALTACPGDADHEIFHLAIQVSNRYLIFYGLQL</sequence>
<gene>
    <name evidence="1" type="ORF">PhaeoP97_00555</name>
</gene>
<dbReference type="KEGG" id="php:PhaeoP97_00555"/>